<reference evidence="4" key="1">
    <citation type="submission" date="2023-06" db="EMBL/GenBank/DDBJ databases">
        <title>Genomic of Agaribacillus aureum.</title>
        <authorList>
            <person name="Wang G."/>
        </authorList>
    </citation>
    <scope>NUCLEOTIDE SEQUENCE</scope>
    <source>
        <strain evidence="4">BMA12</strain>
    </source>
</reference>
<accession>A0ABT8L533</accession>
<feature type="transmembrane region" description="Helical" evidence="2">
    <location>
        <begin position="83"/>
        <end position="102"/>
    </location>
</feature>
<comment type="caution">
    <text evidence="4">The sequence shown here is derived from an EMBL/GenBank/DDBJ whole genome shotgun (WGS) entry which is preliminary data.</text>
</comment>
<sequence length="227" mass="25527">MRSLEEKQIELIETVLQRKGISNKDVLAEIVDHVSCAVEQKLLEGLDFQASLDEVVEGFGENGIGFIQQENNSLIKAKRKKQLWVSAPLVVTLMLIALVVNANGRPNKRPYQANLVGVNESFSENISGFLYDVTGKLDIYATANGKVEKIIPASKTGETKYTIILKHKNGYKTIYANLQIVNVSKGQYVEKAERLGEIYSEEEGHRVFFVYKILNSGIPVDPRSYYW</sequence>
<dbReference type="EC" id="3.4.-.-" evidence="4"/>
<dbReference type="GO" id="GO:0016787">
    <property type="term" value="F:hydrolase activity"/>
    <property type="evidence" value="ECO:0007669"/>
    <property type="project" value="UniProtKB-KW"/>
</dbReference>
<gene>
    <name evidence="4" type="ORF">QQ020_12285</name>
</gene>
<dbReference type="PANTHER" id="PTHR21666">
    <property type="entry name" value="PEPTIDASE-RELATED"/>
    <property type="match status" value="1"/>
</dbReference>
<evidence type="ECO:0000313" key="4">
    <source>
        <dbReference type="EMBL" id="MDN5212834.1"/>
    </source>
</evidence>
<dbReference type="SUPFAM" id="SSF51261">
    <property type="entry name" value="Duplicated hybrid motif"/>
    <property type="match status" value="1"/>
</dbReference>
<dbReference type="Gene3D" id="2.70.70.10">
    <property type="entry name" value="Glucose Permease (Domain IIA)"/>
    <property type="match status" value="1"/>
</dbReference>
<protein>
    <submittedName>
        <fullName evidence="4">M23 family metallopeptidase</fullName>
        <ecNumber evidence="4">3.4.-.-</ecNumber>
    </submittedName>
</protein>
<dbReference type="InterPro" id="IPR011055">
    <property type="entry name" value="Dup_hybrid_motif"/>
</dbReference>
<keyword evidence="4" id="KW-0378">Hydrolase</keyword>
<dbReference type="Pfam" id="PF01551">
    <property type="entry name" value="Peptidase_M23"/>
    <property type="match status" value="1"/>
</dbReference>
<feature type="domain" description="M23ase beta-sheet core" evidence="3">
    <location>
        <begin position="131"/>
        <end position="222"/>
    </location>
</feature>
<proteinExistence type="predicted"/>
<evidence type="ECO:0000256" key="1">
    <source>
        <dbReference type="ARBA" id="ARBA00022729"/>
    </source>
</evidence>
<dbReference type="RefSeq" id="WP_346758151.1">
    <property type="nucleotide sequence ID" value="NZ_JAUJEB010000001.1"/>
</dbReference>
<dbReference type="EMBL" id="JAUJEB010000001">
    <property type="protein sequence ID" value="MDN5212834.1"/>
    <property type="molecule type" value="Genomic_DNA"/>
</dbReference>
<evidence type="ECO:0000259" key="3">
    <source>
        <dbReference type="Pfam" id="PF01551"/>
    </source>
</evidence>
<name>A0ABT8L533_9BACT</name>
<evidence type="ECO:0000256" key="2">
    <source>
        <dbReference type="SAM" id="Phobius"/>
    </source>
</evidence>
<keyword evidence="5" id="KW-1185">Reference proteome</keyword>
<dbReference type="Proteomes" id="UP001172083">
    <property type="component" value="Unassembled WGS sequence"/>
</dbReference>
<keyword evidence="2" id="KW-1133">Transmembrane helix</keyword>
<keyword evidence="1" id="KW-0732">Signal</keyword>
<keyword evidence="2" id="KW-0812">Transmembrane</keyword>
<dbReference type="CDD" id="cd12797">
    <property type="entry name" value="M23_peptidase"/>
    <property type="match status" value="1"/>
</dbReference>
<keyword evidence="2" id="KW-0472">Membrane</keyword>
<dbReference type="InterPro" id="IPR016047">
    <property type="entry name" value="M23ase_b-sheet_dom"/>
</dbReference>
<dbReference type="PANTHER" id="PTHR21666:SF289">
    <property type="entry name" value="L-ALA--D-GLU ENDOPEPTIDASE"/>
    <property type="match status" value="1"/>
</dbReference>
<dbReference type="InterPro" id="IPR050570">
    <property type="entry name" value="Cell_wall_metabolism_enzyme"/>
</dbReference>
<organism evidence="4 5">
    <name type="scientific">Agaribacillus aureus</name>
    <dbReference type="NCBI Taxonomy" id="3051825"/>
    <lineage>
        <taxon>Bacteria</taxon>
        <taxon>Pseudomonadati</taxon>
        <taxon>Bacteroidota</taxon>
        <taxon>Cytophagia</taxon>
        <taxon>Cytophagales</taxon>
        <taxon>Splendidivirgaceae</taxon>
        <taxon>Agaribacillus</taxon>
    </lineage>
</organism>
<evidence type="ECO:0000313" key="5">
    <source>
        <dbReference type="Proteomes" id="UP001172083"/>
    </source>
</evidence>